<dbReference type="RefSeq" id="WP_086952616.1">
    <property type="nucleotide sequence ID" value="NZ_FWFD01000018.1"/>
</dbReference>
<accession>A0A1X6WRT5</accession>
<proteinExistence type="predicted"/>
<gene>
    <name evidence="1" type="ORF">FM121_12895</name>
</gene>
<dbReference type="Proteomes" id="UP000195918">
    <property type="component" value="Unassembled WGS sequence"/>
</dbReference>
<reference evidence="2" key="1">
    <citation type="submission" date="2017-02" db="EMBL/GenBank/DDBJ databases">
        <authorList>
            <person name="Dridi B."/>
        </authorList>
    </citation>
    <scope>NUCLEOTIDE SEQUENCE [LARGE SCALE GENOMIC DNA]</scope>
    <source>
        <strain evidence="2">bH819</strain>
    </source>
</reference>
<dbReference type="EMBL" id="FWFD01000018">
    <property type="protein sequence ID" value="SLM86987.1"/>
    <property type="molecule type" value="Genomic_DNA"/>
</dbReference>
<evidence type="ECO:0000313" key="1">
    <source>
        <dbReference type="EMBL" id="SLM86987.1"/>
    </source>
</evidence>
<evidence type="ECO:0000313" key="2">
    <source>
        <dbReference type="Proteomes" id="UP000195918"/>
    </source>
</evidence>
<dbReference type="AlphaFoldDB" id="A0A1X6WRT5"/>
<organism evidence="1 2">
    <name type="scientific">Vagococcus fluvialis bH819</name>
    <dbReference type="NCBI Taxonomy" id="1255619"/>
    <lineage>
        <taxon>Bacteria</taxon>
        <taxon>Bacillati</taxon>
        <taxon>Bacillota</taxon>
        <taxon>Bacilli</taxon>
        <taxon>Lactobacillales</taxon>
        <taxon>Enterococcaceae</taxon>
        <taxon>Vagococcus</taxon>
    </lineage>
</organism>
<sequence length="139" mass="16571">MAKGLTISCEQLHHVTTDVKLFNGQVWEIRKGGNAFRFTTHFVNGNRSKRVYFEASKLEDIFSKIKILYDKKGREVASRLNENSRLLTTRHNKVWSYAKKEQKQIDQASMLYVLVEAIRYKEYKETIQNYWEMNEKQMK</sequence>
<keyword evidence="2" id="KW-1185">Reference proteome</keyword>
<name>A0A1X6WRT5_9ENTE</name>
<protein>
    <submittedName>
        <fullName evidence="1">Uncharacterized protein</fullName>
    </submittedName>
</protein>